<reference evidence="2 3" key="1">
    <citation type="submission" date="2018-12" db="EMBL/GenBank/DDBJ databases">
        <authorList>
            <person name="Toschakov S.V."/>
        </authorList>
    </citation>
    <scope>NUCLEOTIDE SEQUENCE [LARGE SCALE GENOMIC DNA]</scope>
    <source>
        <strain evidence="2 3">GM2012</strain>
    </source>
</reference>
<evidence type="ECO:0000313" key="3">
    <source>
        <dbReference type="Proteomes" id="UP000280296"/>
    </source>
</evidence>
<dbReference type="Pfam" id="PF00294">
    <property type="entry name" value="PfkB"/>
    <property type="match status" value="1"/>
</dbReference>
<reference evidence="2 3" key="2">
    <citation type="submission" date="2019-01" db="EMBL/GenBank/DDBJ databases">
        <title>Tautonia sociabilis, a novel thermotolerant planctomycete of Isosphaeraceae family, isolated from a 4000 m deep subterranean habitat.</title>
        <authorList>
            <person name="Kovaleva O.L."/>
            <person name="Elcheninov A.G."/>
            <person name="Van Heerden E."/>
            <person name="Toshchakov S.V."/>
            <person name="Novikov A."/>
            <person name="Bonch-Osmolovskaya E.A."/>
            <person name="Kublanov I.V."/>
        </authorList>
    </citation>
    <scope>NUCLEOTIDE SEQUENCE [LARGE SCALE GENOMIC DNA]</scope>
    <source>
        <strain evidence="2 3">GM2012</strain>
    </source>
</reference>
<dbReference type="OrthoDB" id="264918at2"/>
<organism evidence="2 3">
    <name type="scientific">Tautonia sociabilis</name>
    <dbReference type="NCBI Taxonomy" id="2080755"/>
    <lineage>
        <taxon>Bacteria</taxon>
        <taxon>Pseudomonadati</taxon>
        <taxon>Planctomycetota</taxon>
        <taxon>Planctomycetia</taxon>
        <taxon>Isosphaerales</taxon>
        <taxon>Isosphaeraceae</taxon>
        <taxon>Tautonia</taxon>
    </lineage>
</organism>
<keyword evidence="3" id="KW-1185">Reference proteome</keyword>
<keyword evidence="2" id="KW-0418">Kinase</keyword>
<dbReference type="InterPro" id="IPR011611">
    <property type="entry name" value="PfkB_dom"/>
</dbReference>
<dbReference type="Gene3D" id="3.40.1190.20">
    <property type="match status" value="1"/>
</dbReference>
<dbReference type="Proteomes" id="UP000280296">
    <property type="component" value="Unassembled WGS sequence"/>
</dbReference>
<dbReference type="GO" id="GO:0016301">
    <property type="term" value="F:kinase activity"/>
    <property type="evidence" value="ECO:0007669"/>
    <property type="project" value="UniProtKB-KW"/>
</dbReference>
<evidence type="ECO:0000259" key="1">
    <source>
        <dbReference type="Pfam" id="PF00294"/>
    </source>
</evidence>
<dbReference type="SUPFAM" id="SSF53613">
    <property type="entry name" value="Ribokinase-like"/>
    <property type="match status" value="1"/>
</dbReference>
<name>A0A432MFR8_9BACT</name>
<accession>A0A432MFR8</accession>
<gene>
    <name evidence="2" type="ORF">TsocGM_19190</name>
</gene>
<dbReference type="AlphaFoldDB" id="A0A432MFR8"/>
<proteinExistence type="predicted"/>
<sequence>MSRRVLVFGPAYLDRVLRVDRPLLPDGLGGPLDLSVGVTGEEVAPGESALRLIDPEGGTIEVEPPDDWPMAPGTTIHLDRPLSPGAGPWRHRVLGETWLDDLGGMGAGFASALGGALVTPLGPPDDPMSRRIAELLRAQGIPCRCLDRPRERTDWTLLLTSGPHGDKLPVGFRSGLPRPGEALPEAEPVDLLVAASLTNRHAASAFDGVRSRVRMFAPTLRNMTDPACPVLRLAPRIDLLCCNRREWEALPDREAVADRIPIVSITDGPAGGVVRFRDPGGVSRELSEPAFPRRRPPRDTNRAGECFASALITALLDAGWTPGPVDAEVIRASCRRASAAAALVLDRDRFGFPAKAEVEEALRAGEIP</sequence>
<evidence type="ECO:0000313" key="2">
    <source>
        <dbReference type="EMBL" id="RUL85067.1"/>
    </source>
</evidence>
<keyword evidence="2" id="KW-0808">Transferase</keyword>
<comment type="caution">
    <text evidence="2">The sequence shown here is derived from an EMBL/GenBank/DDBJ whole genome shotgun (WGS) entry which is preliminary data.</text>
</comment>
<dbReference type="InterPro" id="IPR029056">
    <property type="entry name" value="Ribokinase-like"/>
</dbReference>
<dbReference type="RefSeq" id="WP_126727077.1">
    <property type="nucleotide sequence ID" value="NZ_RYZH01000042.1"/>
</dbReference>
<dbReference type="EMBL" id="RYZH01000042">
    <property type="protein sequence ID" value="RUL85067.1"/>
    <property type="molecule type" value="Genomic_DNA"/>
</dbReference>
<feature type="domain" description="Carbohydrate kinase PfkB" evidence="1">
    <location>
        <begin position="119"/>
        <end position="347"/>
    </location>
</feature>
<protein>
    <submittedName>
        <fullName evidence="2">Sugar kinase</fullName>
    </submittedName>
</protein>